<dbReference type="Gene3D" id="2.20.28.200">
    <property type="match status" value="1"/>
</dbReference>
<dbReference type="GO" id="GO:0010468">
    <property type="term" value="P:regulation of gene expression"/>
    <property type="evidence" value="ECO:0007669"/>
    <property type="project" value="UniProtKB-ARBA"/>
</dbReference>
<dbReference type="InterPro" id="IPR050134">
    <property type="entry name" value="NAD-dep_sirtuin_deacylases"/>
</dbReference>
<dbReference type="EC" id="2.3.1.286" evidence="2"/>
<dbReference type="FunFam" id="2.20.28.200:FF:000002">
    <property type="entry name" value="NAD-dependent deacetylase sirtuin-7"/>
    <property type="match status" value="1"/>
</dbReference>
<evidence type="ECO:0000313" key="20">
    <source>
        <dbReference type="Proteomes" id="UP000007110"/>
    </source>
</evidence>
<dbReference type="GO" id="GO:0035861">
    <property type="term" value="C:site of double-strand break"/>
    <property type="evidence" value="ECO:0007669"/>
    <property type="project" value="UniProtKB-ARBA"/>
</dbReference>
<feature type="binding site" evidence="15">
    <location>
        <position position="247"/>
    </location>
    <ligand>
        <name>Zn(2+)</name>
        <dbReference type="ChEBI" id="CHEBI:29105"/>
    </ligand>
</feature>
<dbReference type="GO" id="GO:0036055">
    <property type="term" value="F:protein-succinyllysine desuccinylase activity"/>
    <property type="evidence" value="ECO:0000318"/>
    <property type="project" value="GO_Central"/>
</dbReference>
<evidence type="ECO:0000256" key="17">
    <source>
        <dbReference type="SAM" id="MobiDB-lite"/>
    </source>
</evidence>
<comment type="catalytic activity">
    <reaction evidence="11">
        <text>N(6)-decanoyl-L-lysyl-[protein] + NAD(+) + H2O = 2''-O-decanoyl-ADP-D-ribose + nicotinamide + L-lysyl-[protein]</text>
        <dbReference type="Rhea" id="RHEA:70631"/>
        <dbReference type="Rhea" id="RHEA-COMP:9752"/>
        <dbReference type="Rhea" id="RHEA-COMP:17932"/>
        <dbReference type="ChEBI" id="CHEBI:15377"/>
        <dbReference type="ChEBI" id="CHEBI:17154"/>
        <dbReference type="ChEBI" id="CHEBI:29969"/>
        <dbReference type="ChEBI" id="CHEBI:57540"/>
        <dbReference type="ChEBI" id="CHEBI:143222"/>
        <dbReference type="ChEBI" id="CHEBI:189688"/>
    </reaction>
    <physiologicalReaction direction="left-to-right" evidence="11">
        <dbReference type="Rhea" id="RHEA:70632"/>
    </physiologicalReaction>
</comment>
<feature type="region of interest" description="Disordered" evidence="17">
    <location>
        <begin position="410"/>
        <end position="437"/>
    </location>
</feature>
<evidence type="ECO:0000313" key="19">
    <source>
        <dbReference type="EnsemblMetazoa" id="XP_030841024"/>
    </source>
</evidence>
<feature type="coiled-coil region" evidence="16">
    <location>
        <begin position="95"/>
        <end position="122"/>
    </location>
</feature>
<evidence type="ECO:0000256" key="8">
    <source>
        <dbReference type="ARBA" id="ARBA00038170"/>
    </source>
</evidence>
<organism evidence="19 20">
    <name type="scientific">Strongylocentrotus purpuratus</name>
    <name type="common">Purple sea urchin</name>
    <dbReference type="NCBI Taxonomy" id="7668"/>
    <lineage>
        <taxon>Eukaryota</taxon>
        <taxon>Metazoa</taxon>
        <taxon>Echinodermata</taxon>
        <taxon>Eleutherozoa</taxon>
        <taxon>Echinozoa</taxon>
        <taxon>Echinoidea</taxon>
        <taxon>Euechinoidea</taxon>
        <taxon>Echinacea</taxon>
        <taxon>Camarodonta</taxon>
        <taxon>Echinidea</taxon>
        <taxon>Strongylocentrotidae</taxon>
        <taxon>Strongylocentrotus</taxon>
    </lineage>
</organism>
<keyword evidence="5 15" id="KW-0479">Metal-binding</keyword>
<keyword evidence="7" id="KW-0520">NAD</keyword>
<evidence type="ECO:0000256" key="5">
    <source>
        <dbReference type="ARBA" id="ARBA00022723"/>
    </source>
</evidence>
<dbReference type="InParanoid" id="A0A7M7NU88"/>
<comment type="cofactor">
    <cofactor evidence="1">
        <name>Zn(2+)</name>
        <dbReference type="ChEBI" id="CHEBI:29105"/>
    </cofactor>
</comment>
<dbReference type="OrthoDB" id="2919105at2759"/>
<dbReference type="PANTHER" id="PTHR11085:SF1">
    <property type="entry name" value="NAD-DEPENDENT PROTEIN DEACETYLASE SIRTUIN-7"/>
    <property type="match status" value="1"/>
</dbReference>
<feature type="binding site" evidence="15">
    <location>
        <position position="217"/>
    </location>
    <ligand>
        <name>Zn(2+)</name>
        <dbReference type="ChEBI" id="CHEBI:29105"/>
    </ligand>
</feature>
<evidence type="ECO:0000256" key="12">
    <source>
        <dbReference type="ARBA" id="ARBA00051105"/>
    </source>
</evidence>
<evidence type="ECO:0000256" key="9">
    <source>
        <dbReference type="ARBA" id="ARBA00041832"/>
    </source>
</evidence>
<dbReference type="GO" id="GO:0140861">
    <property type="term" value="P:DNA repair-dependent chromatin remodeling"/>
    <property type="evidence" value="ECO:0000318"/>
    <property type="project" value="GO_Central"/>
</dbReference>
<dbReference type="FunCoup" id="A0A7M7NU88">
    <property type="interactions" value="261"/>
</dbReference>
<name>A0A7M7NU88_STRPU</name>
<dbReference type="EnsemblMetazoa" id="XM_030985164">
    <property type="protein sequence ID" value="XP_030841024"/>
    <property type="gene ID" value="LOC115923816"/>
</dbReference>
<dbReference type="GO" id="GO:0000785">
    <property type="term" value="C:chromatin"/>
    <property type="evidence" value="ECO:0000318"/>
    <property type="project" value="GO_Central"/>
</dbReference>
<dbReference type="GO" id="GO:0005634">
    <property type="term" value="C:nucleus"/>
    <property type="evidence" value="ECO:0000318"/>
    <property type="project" value="GO_Central"/>
</dbReference>
<dbReference type="KEGG" id="spu:115923816"/>
<sequence length="492" mass="55387">MHLLLSHLYMKSKECPKKSSLAIGRPARKCRKATYTSVLYKKHKAKEKESQVRAILKKNHADRSTEEEQIIKQNKKVVKILEKRVLLRELNRQKSQEVEDSVGELETKVAELAEEVQRAENLVIYTGAGISTAASIPDYRGPNGVWTLLQQGKGSELQNSSLVDAEPTLTHMALARLVEEGMVKHIVSQNCDGLHFRSGVPPDRLSELHGNMYIEVCTECEPERQYVRLFDVTEQTSLRRHKTSRECHKCKEPLRDTIVHFGEKGVIDKPLNWSGAMDAAEDADAILCLGSSLKVLRRYQCLWSTDRPKSQRPKLFIVNLQWTPKDSQASLKIHGRCDDVMALLMKHLNLSIPLYTRKSDPIFKMAAPIKPHEEGSYLTRSLLDTRLNSESLNLNVNSVIKTEQDNSANNLASSALSQKPKSDCASEGNYNDSEDTEDYEMEIPVALPSLEGGVEGEGNMPGWFGKGCRKKVVRKVGKKRRRSRVSSVEIGT</sequence>
<feature type="active site" description="Proton acceptor" evidence="15">
    <location>
        <position position="209"/>
    </location>
</feature>
<protein>
    <recommendedName>
        <fullName evidence="2">protein acetyllysine N-acetyltransferase</fullName>
        <ecNumber evidence="2">2.3.1.286</ecNumber>
    </recommendedName>
    <alternativeName>
        <fullName evidence="10">Regulatory protein SIR2 homolog 7</fullName>
    </alternativeName>
    <alternativeName>
        <fullName evidence="9">SIR2-like protein 7</fullName>
    </alternativeName>
</protein>
<feature type="binding site" evidence="15">
    <location>
        <position position="250"/>
    </location>
    <ligand>
        <name>Zn(2+)</name>
        <dbReference type="ChEBI" id="CHEBI:29105"/>
    </ligand>
</feature>
<dbReference type="RefSeq" id="XP_030841024.1">
    <property type="nucleotide sequence ID" value="XM_030985164.1"/>
</dbReference>
<dbReference type="InterPro" id="IPR026590">
    <property type="entry name" value="Ssirtuin_cat_dom"/>
</dbReference>
<dbReference type="OMA" id="CEPEREY"/>
<dbReference type="GO" id="GO:0061697">
    <property type="term" value="F:protein-glutaryllysine deglutarylase activity"/>
    <property type="evidence" value="ECO:0000318"/>
    <property type="project" value="GO_Central"/>
</dbReference>
<dbReference type="SUPFAM" id="SSF52467">
    <property type="entry name" value="DHS-like NAD/FAD-binding domain"/>
    <property type="match status" value="1"/>
</dbReference>
<dbReference type="GO" id="GO:0070403">
    <property type="term" value="F:NAD+ binding"/>
    <property type="evidence" value="ECO:0007669"/>
    <property type="project" value="InterPro"/>
</dbReference>
<dbReference type="InterPro" id="IPR029035">
    <property type="entry name" value="DHS-like_NAD/FAD-binding_dom"/>
</dbReference>
<evidence type="ECO:0000256" key="14">
    <source>
        <dbReference type="ARBA" id="ARBA00052763"/>
    </source>
</evidence>
<dbReference type="GeneID" id="115923816"/>
<keyword evidence="16" id="KW-0175">Coiled coil</keyword>
<feature type="binding site" evidence="15">
    <location>
        <position position="220"/>
    </location>
    <ligand>
        <name>Zn(2+)</name>
        <dbReference type="ChEBI" id="CHEBI:29105"/>
    </ligand>
</feature>
<dbReference type="Proteomes" id="UP000007110">
    <property type="component" value="Unassembled WGS sequence"/>
</dbReference>
<dbReference type="Gene3D" id="3.40.50.1220">
    <property type="entry name" value="TPP-binding domain"/>
    <property type="match status" value="1"/>
</dbReference>
<dbReference type="GO" id="GO:0097372">
    <property type="term" value="F:histone H3K18 deacetylase activity, NAD-dependent"/>
    <property type="evidence" value="ECO:0000318"/>
    <property type="project" value="GO_Central"/>
</dbReference>
<evidence type="ECO:0000256" key="16">
    <source>
        <dbReference type="SAM" id="Coils"/>
    </source>
</evidence>
<accession>A0A7M7NU88</accession>
<keyword evidence="3" id="KW-0597">Phosphoprotein</keyword>
<evidence type="ECO:0000256" key="6">
    <source>
        <dbReference type="ARBA" id="ARBA00022833"/>
    </source>
</evidence>
<comment type="catalytic activity">
    <reaction evidence="13">
        <text>N(6)-propanoyl-L-lysyl-[protein] + NAD(+) + H2O = 3''-O-propanoyl-ADP-D-ribose + nicotinamide + L-lysyl-[protein]</text>
        <dbReference type="Rhea" id="RHEA:23500"/>
        <dbReference type="Rhea" id="RHEA-COMP:9752"/>
        <dbReference type="Rhea" id="RHEA-COMP:13758"/>
        <dbReference type="ChEBI" id="CHEBI:15377"/>
        <dbReference type="ChEBI" id="CHEBI:17154"/>
        <dbReference type="ChEBI" id="CHEBI:29969"/>
        <dbReference type="ChEBI" id="CHEBI:57540"/>
        <dbReference type="ChEBI" id="CHEBI:138019"/>
        <dbReference type="ChEBI" id="CHEBI:145015"/>
    </reaction>
    <physiologicalReaction direction="left-to-right" evidence="13">
        <dbReference type="Rhea" id="RHEA:23501"/>
    </physiologicalReaction>
</comment>
<evidence type="ECO:0000256" key="3">
    <source>
        <dbReference type="ARBA" id="ARBA00022553"/>
    </source>
</evidence>
<keyword evidence="20" id="KW-1185">Reference proteome</keyword>
<evidence type="ECO:0000256" key="15">
    <source>
        <dbReference type="PROSITE-ProRule" id="PRU00236"/>
    </source>
</evidence>
<evidence type="ECO:0000256" key="1">
    <source>
        <dbReference type="ARBA" id="ARBA00001947"/>
    </source>
</evidence>
<evidence type="ECO:0000256" key="7">
    <source>
        <dbReference type="ARBA" id="ARBA00023027"/>
    </source>
</evidence>
<keyword evidence="6 15" id="KW-0862">Zinc</keyword>
<proteinExistence type="inferred from homology"/>
<evidence type="ECO:0000256" key="11">
    <source>
        <dbReference type="ARBA" id="ARBA00050237"/>
    </source>
</evidence>
<reference evidence="19" key="2">
    <citation type="submission" date="2021-01" db="UniProtKB">
        <authorList>
            <consortium name="EnsemblMetazoa"/>
        </authorList>
    </citation>
    <scope>IDENTIFICATION</scope>
</reference>
<comment type="catalytic activity">
    <reaction evidence="12">
        <text>N(6)-succinyl-L-lysyl-[protein] + NAD(+) + H2O = 2''-O-succinyl-ADP-D-ribose + nicotinamide + L-lysyl-[protein]</text>
        <dbReference type="Rhea" id="RHEA:47668"/>
        <dbReference type="Rhea" id="RHEA-COMP:9752"/>
        <dbReference type="Rhea" id="RHEA-COMP:11877"/>
        <dbReference type="ChEBI" id="CHEBI:15377"/>
        <dbReference type="ChEBI" id="CHEBI:17154"/>
        <dbReference type="ChEBI" id="CHEBI:29969"/>
        <dbReference type="ChEBI" id="CHEBI:57540"/>
        <dbReference type="ChEBI" id="CHEBI:87830"/>
        <dbReference type="ChEBI" id="CHEBI:87832"/>
    </reaction>
    <physiologicalReaction direction="left-to-right" evidence="12">
        <dbReference type="Rhea" id="RHEA:47669"/>
    </physiologicalReaction>
</comment>
<comment type="catalytic activity">
    <reaction evidence="14">
        <text>N(6)-glutaryl-L-lysyl-[protein] + NAD(+) + H2O = 2''-O-glutaryl-ADP-D-ribose + nicotinamide + L-lysyl-[protein]</text>
        <dbReference type="Rhea" id="RHEA:47664"/>
        <dbReference type="Rhea" id="RHEA-COMP:9752"/>
        <dbReference type="Rhea" id="RHEA-COMP:11875"/>
        <dbReference type="ChEBI" id="CHEBI:15377"/>
        <dbReference type="ChEBI" id="CHEBI:17154"/>
        <dbReference type="ChEBI" id="CHEBI:29969"/>
        <dbReference type="ChEBI" id="CHEBI:57540"/>
        <dbReference type="ChEBI" id="CHEBI:87828"/>
        <dbReference type="ChEBI" id="CHEBI:87829"/>
    </reaction>
    <physiologicalReaction direction="left-to-right" evidence="14">
        <dbReference type="Rhea" id="RHEA:47665"/>
    </physiologicalReaction>
</comment>
<dbReference type="FunFam" id="3.40.50.1220:FF:000038">
    <property type="entry name" value="NAD-dependent protein deacetylase sirtuin-6 isoform X2"/>
    <property type="match status" value="1"/>
</dbReference>
<dbReference type="GO" id="GO:0046872">
    <property type="term" value="F:metal ion binding"/>
    <property type="evidence" value="ECO:0007669"/>
    <property type="project" value="UniProtKB-KW"/>
</dbReference>
<dbReference type="Pfam" id="PF02146">
    <property type="entry name" value="SIR2"/>
    <property type="match status" value="1"/>
</dbReference>
<dbReference type="PANTHER" id="PTHR11085">
    <property type="entry name" value="NAD-DEPENDENT PROTEIN DEACYLASE SIRTUIN-5, MITOCHONDRIAL-RELATED"/>
    <property type="match status" value="1"/>
</dbReference>
<evidence type="ECO:0000259" key="18">
    <source>
        <dbReference type="PROSITE" id="PS50305"/>
    </source>
</evidence>
<comment type="similarity">
    <text evidence="8">Belongs to the sirtuin family. Class IV subfamily.</text>
</comment>
<evidence type="ECO:0000256" key="10">
    <source>
        <dbReference type="ARBA" id="ARBA00043038"/>
    </source>
</evidence>
<keyword evidence="4" id="KW-0808">Transferase</keyword>
<dbReference type="PROSITE" id="PS50305">
    <property type="entry name" value="SIRTUIN"/>
    <property type="match status" value="1"/>
</dbReference>
<dbReference type="AlphaFoldDB" id="A0A7M7NU88"/>
<reference evidence="20" key="1">
    <citation type="submission" date="2015-02" db="EMBL/GenBank/DDBJ databases">
        <title>Genome sequencing for Strongylocentrotus purpuratus.</title>
        <authorList>
            <person name="Murali S."/>
            <person name="Liu Y."/>
            <person name="Vee V."/>
            <person name="English A."/>
            <person name="Wang M."/>
            <person name="Skinner E."/>
            <person name="Han Y."/>
            <person name="Muzny D.M."/>
            <person name="Worley K.C."/>
            <person name="Gibbs R.A."/>
        </authorList>
    </citation>
    <scope>NUCLEOTIDE SEQUENCE</scope>
</reference>
<evidence type="ECO:0000256" key="4">
    <source>
        <dbReference type="ARBA" id="ARBA00022679"/>
    </source>
</evidence>
<feature type="domain" description="Deacetylase sirtuin-type" evidence="18">
    <location>
        <begin position="102"/>
        <end position="351"/>
    </location>
</feature>
<dbReference type="InterPro" id="IPR003000">
    <property type="entry name" value="Sirtuin"/>
</dbReference>
<evidence type="ECO:0000256" key="2">
    <source>
        <dbReference type="ARBA" id="ARBA00012928"/>
    </source>
</evidence>
<evidence type="ECO:0000256" key="13">
    <source>
        <dbReference type="ARBA" id="ARBA00051399"/>
    </source>
</evidence>